<protein>
    <submittedName>
        <fullName evidence="1">Uncharacterized protein</fullName>
    </submittedName>
</protein>
<reference evidence="1" key="2">
    <citation type="journal article" date="2021" name="Microbiome">
        <title>Successional dynamics and alternative stable states in a saline activated sludge microbial community over 9 years.</title>
        <authorList>
            <person name="Wang Y."/>
            <person name="Ye J."/>
            <person name="Ju F."/>
            <person name="Liu L."/>
            <person name="Boyd J.A."/>
            <person name="Deng Y."/>
            <person name="Parks D.H."/>
            <person name="Jiang X."/>
            <person name="Yin X."/>
            <person name="Woodcroft B.J."/>
            <person name="Tyson G.W."/>
            <person name="Hugenholtz P."/>
            <person name="Polz M.F."/>
            <person name="Zhang T."/>
        </authorList>
    </citation>
    <scope>NUCLEOTIDE SEQUENCE</scope>
    <source>
        <strain evidence="1">HKST-UBA80</strain>
    </source>
</reference>
<proteinExistence type="predicted"/>
<accession>A0A955E1J4</accession>
<name>A0A955E1J4_UNCKA</name>
<dbReference type="AlphaFoldDB" id="A0A955E1J4"/>
<gene>
    <name evidence="1" type="ORF">KDA10_03660</name>
</gene>
<evidence type="ECO:0000313" key="1">
    <source>
        <dbReference type="EMBL" id="MCA9302426.1"/>
    </source>
</evidence>
<organism evidence="1 2">
    <name type="scientific">candidate division WWE3 bacterium</name>
    <dbReference type="NCBI Taxonomy" id="2053526"/>
    <lineage>
        <taxon>Bacteria</taxon>
        <taxon>Katanobacteria</taxon>
    </lineage>
</organism>
<evidence type="ECO:0000313" key="2">
    <source>
        <dbReference type="Proteomes" id="UP000714817"/>
    </source>
</evidence>
<comment type="caution">
    <text evidence="1">The sequence shown here is derived from an EMBL/GenBank/DDBJ whole genome shotgun (WGS) entry which is preliminary data.</text>
</comment>
<sequence>MATKSELDINPERQVAAALSTQNAFFRTLLGTTHRMSDNTKTSIQRYFIDRLNEIVKPTTMLLDRIINDGGQPKLLAIGHVLLERPDLNTDSSPAFCYCPSAGAAIIGDGEGNVTLYEYYRAKRILTPTTKFQAVSQGNLHLSSGNFYHITAANGEHMQHSAKSFFNVLNEPRNSALLGLTTATVYREGLPQQVTAFRLIKKLWVPSDERLGFKFGRPITRIVFIPE</sequence>
<dbReference type="Proteomes" id="UP000714817">
    <property type="component" value="Unassembled WGS sequence"/>
</dbReference>
<dbReference type="EMBL" id="JAGQNY010000017">
    <property type="protein sequence ID" value="MCA9302426.1"/>
    <property type="molecule type" value="Genomic_DNA"/>
</dbReference>
<reference evidence="1" key="1">
    <citation type="submission" date="2020-04" db="EMBL/GenBank/DDBJ databases">
        <authorList>
            <person name="Zhang T."/>
        </authorList>
    </citation>
    <scope>NUCLEOTIDE SEQUENCE</scope>
    <source>
        <strain evidence="1">HKST-UBA80</strain>
    </source>
</reference>